<organism evidence="1 2">
    <name type="scientific">Alicyclobacillus fodiniaquatilis</name>
    <dbReference type="NCBI Taxonomy" id="1661150"/>
    <lineage>
        <taxon>Bacteria</taxon>
        <taxon>Bacillati</taxon>
        <taxon>Bacillota</taxon>
        <taxon>Bacilli</taxon>
        <taxon>Bacillales</taxon>
        <taxon>Alicyclobacillaceae</taxon>
        <taxon>Alicyclobacillus</taxon>
    </lineage>
</organism>
<name>A0ABW4JFH4_9BACL</name>
<reference evidence="2" key="1">
    <citation type="journal article" date="2019" name="Int. J. Syst. Evol. Microbiol.">
        <title>The Global Catalogue of Microorganisms (GCM) 10K type strain sequencing project: providing services to taxonomists for standard genome sequencing and annotation.</title>
        <authorList>
            <consortium name="The Broad Institute Genomics Platform"/>
            <consortium name="The Broad Institute Genome Sequencing Center for Infectious Disease"/>
            <person name="Wu L."/>
            <person name="Ma J."/>
        </authorList>
    </citation>
    <scope>NUCLEOTIDE SEQUENCE [LARGE SCALE GENOMIC DNA]</scope>
    <source>
        <strain evidence="2">CGMCC 1.12286</strain>
    </source>
</reference>
<gene>
    <name evidence="1" type="ORF">ACFSB2_06765</name>
</gene>
<accession>A0ABW4JFH4</accession>
<keyword evidence="2" id="KW-1185">Reference proteome</keyword>
<sequence>MTEDMPNHLGRIIRKLGVEDIVALLSERINGADLNTLLLEVFREKTDKQSASDLLKGYADNRFVHPADVDPIQLKQLELDVLNMARNHAATPIQLSPVAPLGSCSIIAKVDQRKVISATRGTEVVADATNLLALHICHLIQTNSRRARSDLIRLSTTHRHVRAQYFGNAHGMRPHFHLFCMVTAGVDQGSYHFEKQSFWEHIHVYLDIFRMLFGTEIEVVVSRRAGYKDSAGLLQSIIEYGEAHAMKIAIKEADEENGYYKGLQFTIKAKLNGQEHAIGDGGYVDWSQKLLGNKKERMLISAIGLERLLLFSAGG</sequence>
<dbReference type="RefSeq" id="WP_377942276.1">
    <property type="nucleotide sequence ID" value="NZ_JBHUCX010000020.1"/>
</dbReference>
<comment type="caution">
    <text evidence="1">The sequence shown here is derived from an EMBL/GenBank/DDBJ whole genome shotgun (WGS) entry which is preliminary data.</text>
</comment>
<evidence type="ECO:0000313" key="2">
    <source>
        <dbReference type="Proteomes" id="UP001597079"/>
    </source>
</evidence>
<dbReference type="Proteomes" id="UP001597079">
    <property type="component" value="Unassembled WGS sequence"/>
</dbReference>
<protein>
    <submittedName>
        <fullName evidence="1">Uncharacterized protein</fullName>
    </submittedName>
</protein>
<dbReference type="EMBL" id="JBHUCX010000020">
    <property type="protein sequence ID" value="MFD1674406.1"/>
    <property type="molecule type" value="Genomic_DNA"/>
</dbReference>
<proteinExistence type="predicted"/>
<evidence type="ECO:0000313" key="1">
    <source>
        <dbReference type="EMBL" id="MFD1674406.1"/>
    </source>
</evidence>